<dbReference type="Proteomes" id="UP000028643">
    <property type="component" value="Unassembled WGS sequence"/>
</dbReference>
<protein>
    <recommendedName>
        <fullName evidence="4">Secreted protein</fullName>
    </recommendedName>
</protein>
<dbReference type="AlphaFoldDB" id="A0A085UUF1"/>
<feature type="chain" id="PRO_5001798229" description="Secreted protein" evidence="1">
    <location>
        <begin position="21"/>
        <end position="106"/>
    </location>
</feature>
<name>A0A085UUF1_PSESX</name>
<feature type="signal peptide" evidence="1">
    <location>
        <begin position="1"/>
        <end position="20"/>
    </location>
</feature>
<evidence type="ECO:0000256" key="1">
    <source>
        <dbReference type="SAM" id="SignalP"/>
    </source>
</evidence>
<accession>A0A085UUF1</accession>
<dbReference type="PATRIC" id="fig|317.174.peg.5016"/>
<dbReference type="RefSeq" id="WP_047578388.1">
    <property type="nucleotide sequence ID" value="NZ_JPQT01000132.1"/>
</dbReference>
<dbReference type="EMBL" id="JPQT01000132">
    <property type="protein sequence ID" value="KFE46814.1"/>
    <property type="molecule type" value="Genomic_DNA"/>
</dbReference>
<evidence type="ECO:0000313" key="2">
    <source>
        <dbReference type="EMBL" id="KFE46814.1"/>
    </source>
</evidence>
<proteinExistence type="predicted"/>
<evidence type="ECO:0008006" key="4">
    <source>
        <dbReference type="Google" id="ProtNLM"/>
    </source>
</evidence>
<reference evidence="2 3" key="1">
    <citation type="submission" date="2014-07" db="EMBL/GenBank/DDBJ databases">
        <title>Draft Genome Sequences of Environmental Pseudomonas syringae strains.</title>
        <authorList>
            <person name="Baltrus D.A."/>
            <person name="Berge O."/>
            <person name="Morris C."/>
        </authorList>
    </citation>
    <scope>NUCLEOTIDE SEQUENCE [LARGE SCALE GENOMIC DNA]</scope>
    <source>
        <strain evidence="2 3">CEB003</strain>
    </source>
</reference>
<organism evidence="2 3">
    <name type="scientific">Pseudomonas syringae</name>
    <dbReference type="NCBI Taxonomy" id="317"/>
    <lineage>
        <taxon>Bacteria</taxon>
        <taxon>Pseudomonadati</taxon>
        <taxon>Pseudomonadota</taxon>
        <taxon>Gammaproteobacteria</taxon>
        <taxon>Pseudomonadales</taxon>
        <taxon>Pseudomonadaceae</taxon>
        <taxon>Pseudomonas</taxon>
    </lineage>
</organism>
<evidence type="ECO:0000313" key="3">
    <source>
        <dbReference type="Proteomes" id="UP000028643"/>
    </source>
</evidence>
<sequence>MKSASALLLALIAIAGQAQASSTDAWKALDKAVVDSCIKASQLKSVKPSGKAGFDDSVGYEALMLEGCYPQPHMKNQPGAELCLYNRHSKKATVTEWNALKPTPKQ</sequence>
<keyword evidence="1" id="KW-0732">Signal</keyword>
<comment type="caution">
    <text evidence="2">The sequence shown here is derived from an EMBL/GenBank/DDBJ whole genome shotgun (WGS) entry which is preliminary data.</text>
</comment>
<gene>
    <name evidence="2" type="ORF">IV02_24525</name>
</gene>